<dbReference type="NCBIfam" id="NF040584">
    <property type="entry name" value="STY4534_fam"/>
    <property type="match status" value="1"/>
</dbReference>
<evidence type="ECO:0000256" key="1">
    <source>
        <dbReference type="SAM" id="MobiDB-lite"/>
    </source>
</evidence>
<reference evidence="3" key="1">
    <citation type="journal article" date="2019" name="Int. J. Syst. Evol. Microbiol.">
        <title>The Global Catalogue of Microorganisms (GCM) 10K type strain sequencing project: providing services to taxonomists for standard genome sequencing and annotation.</title>
        <authorList>
            <consortium name="The Broad Institute Genomics Platform"/>
            <consortium name="The Broad Institute Genome Sequencing Center for Infectious Disease"/>
            <person name="Wu L."/>
            <person name="Ma J."/>
        </authorList>
    </citation>
    <scope>NUCLEOTIDE SEQUENCE [LARGE SCALE GENOMIC DNA]</scope>
    <source>
        <strain evidence="3">KCTC 52640</strain>
    </source>
</reference>
<feature type="compositionally biased region" description="Low complexity" evidence="1">
    <location>
        <begin position="151"/>
        <end position="162"/>
    </location>
</feature>
<accession>A0ABV7ERR8</accession>
<evidence type="ECO:0000313" key="3">
    <source>
        <dbReference type="Proteomes" id="UP001595462"/>
    </source>
</evidence>
<dbReference type="Proteomes" id="UP001595462">
    <property type="component" value="Unassembled WGS sequence"/>
</dbReference>
<comment type="caution">
    <text evidence="2">The sequence shown here is derived from an EMBL/GenBank/DDBJ whole genome shotgun (WGS) entry which is preliminary data.</text>
</comment>
<dbReference type="RefSeq" id="WP_380691025.1">
    <property type="nucleotide sequence ID" value="NZ_JBHRSS010000008.1"/>
</dbReference>
<dbReference type="EMBL" id="JBHRSS010000008">
    <property type="protein sequence ID" value="MFC3105483.1"/>
    <property type="molecule type" value="Genomic_DNA"/>
</dbReference>
<feature type="region of interest" description="Disordered" evidence="1">
    <location>
        <begin position="133"/>
        <end position="183"/>
    </location>
</feature>
<organism evidence="2 3">
    <name type="scientific">Salinisphaera aquimarina</name>
    <dbReference type="NCBI Taxonomy" id="2094031"/>
    <lineage>
        <taxon>Bacteria</taxon>
        <taxon>Pseudomonadati</taxon>
        <taxon>Pseudomonadota</taxon>
        <taxon>Gammaproteobacteria</taxon>
        <taxon>Salinisphaerales</taxon>
        <taxon>Salinisphaeraceae</taxon>
        <taxon>Salinisphaera</taxon>
    </lineage>
</organism>
<sequence length="213" mass="23500">MSPISRRNTMSEYFDLHTQGIGYLNRVREVRPKNGTPFWACDIAALHGSTDNVNHTRFDCRISGSKAIDLVQQYQDAVKQDRKVLIGFRLGDLYVDTFTYAKGERAGETGVSLKSRLLYIGFIKIDGETVYSAETASDDGEETESQHSDSGSETASESGAATPVSDTDRMPAEVKLSKDDPDFQERKEALKAAGYRFGNQAKVWRLAATTAAV</sequence>
<feature type="compositionally biased region" description="Basic and acidic residues" evidence="1">
    <location>
        <begin position="166"/>
        <end position="183"/>
    </location>
</feature>
<gene>
    <name evidence="2" type="ORF">ACFOSU_16545</name>
</gene>
<proteinExistence type="predicted"/>
<keyword evidence="3" id="KW-1185">Reference proteome</keyword>
<dbReference type="InterPro" id="IPR021960">
    <property type="entry name" value="DUF3577"/>
</dbReference>
<evidence type="ECO:0000313" key="2">
    <source>
        <dbReference type="EMBL" id="MFC3105483.1"/>
    </source>
</evidence>
<dbReference type="Pfam" id="PF12101">
    <property type="entry name" value="DUF3577"/>
    <property type="match status" value="1"/>
</dbReference>
<protein>
    <submittedName>
        <fullName evidence="2">STY4534 family ICE replication protein</fullName>
    </submittedName>
</protein>
<name>A0ABV7ERR8_9GAMM</name>